<organism evidence="1 2">
    <name type="scientific">Panagrolaimus sp. ES5</name>
    <dbReference type="NCBI Taxonomy" id="591445"/>
    <lineage>
        <taxon>Eukaryota</taxon>
        <taxon>Metazoa</taxon>
        <taxon>Ecdysozoa</taxon>
        <taxon>Nematoda</taxon>
        <taxon>Chromadorea</taxon>
        <taxon>Rhabditida</taxon>
        <taxon>Tylenchina</taxon>
        <taxon>Panagrolaimomorpha</taxon>
        <taxon>Panagrolaimoidea</taxon>
        <taxon>Panagrolaimidae</taxon>
        <taxon>Panagrolaimus</taxon>
    </lineage>
</organism>
<protein>
    <submittedName>
        <fullName evidence="2">Uncharacterized protein</fullName>
    </submittedName>
</protein>
<evidence type="ECO:0000313" key="2">
    <source>
        <dbReference type="WBParaSite" id="ES5_v2.g29454.t1"/>
    </source>
</evidence>
<name>A0AC34GII0_9BILA</name>
<proteinExistence type="predicted"/>
<accession>A0AC34GII0</accession>
<dbReference type="Proteomes" id="UP000887579">
    <property type="component" value="Unplaced"/>
</dbReference>
<reference evidence="2" key="1">
    <citation type="submission" date="2022-11" db="UniProtKB">
        <authorList>
            <consortium name="WormBaseParasite"/>
        </authorList>
    </citation>
    <scope>IDENTIFICATION</scope>
</reference>
<sequence length="140" mass="16288">MLSKYCERYLDLMLNETVVLNYFVYHELKNVPADNENCSYLIATINVMDSKKCSSMLYNQTHTLHYFYRCQCTEINCDEDEKPMALEINNYFLPDKFSCQYASKSSSSEFEKVAASDMNGSLCFIELSFVNKVYLINAYA</sequence>
<evidence type="ECO:0000313" key="1">
    <source>
        <dbReference type="Proteomes" id="UP000887579"/>
    </source>
</evidence>
<dbReference type="WBParaSite" id="ES5_v2.g29454.t1">
    <property type="protein sequence ID" value="ES5_v2.g29454.t1"/>
    <property type="gene ID" value="ES5_v2.g29454"/>
</dbReference>